<gene>
    <name evidence="2" type="ORF">CLAFUR5_08124</name>
</gene>
<sequence>MKSSTLLIALPLAVSASVPTIFSGCNYKPIGVEPWYNCNEQNGGSDPCAEQQDCYMACGSAGSNDKKDDFVIVAEWNGNSQGTCNCKCYLK</sequence>
<dbReference type="AlphaFoldDB" id="A0A9Q8LDQ8"/>
<evidence type="ECO:0000256" key="1">
    <source>
        <dbReference type="SAM" id="SignalP"/>
    </source>
</evidence>
<keyword evidence="3" id="KW-1185">Reference proteome</keyword>
<reference evidence="2" key="2">
    <citation type="journal article" date="2022" name="Microb. Genom.">
        <title>A chromosome-scale genome assembly of the tomato pathogen Cladosporium fulvum reveals a compartmentalized genome architecture and the presence of a dispensable chromosome.</title>
        <authorList>
            <person name="Zaccaron A.Z."/>
            <person name="Chen L.H."/>
            <person name="Samaras A."/>
            <person name="Stergiopoulos I."/>
        </authorList>
    </citation>
    <scope>NUCLEOTIDE SEQUENCE</scope>
    <source>
        <strain evidence="2">Race5_Kim</strain>
    </source>
</reference>
<dbReference type="GeneID" id="71988002"/>
<name>A0A9Q8LDQ8_PASFU</name>
<reference evidence="2" key="1">
    <citation type="submission" date="2021-12" db="EMBL/GenBank/DDBJ databases">
        <authorList>
            <person name="Zaccaron A."/>
            <person name="Stergiopoulos I."/>
        </authorList>
    </citation>
    <scope>NUCLEOTIDE SEQUENCE</scope>
    <source>
        <strain evidence="2">Race5_Kim</strain>
    </source>
</reference>
<evidence type="ECO:0000313" key="2">
    <source>
        <dbReference type="EMBL" id="UJO15528.1"/>
    </source>
</evidence>
<dbReference type="RefSeq" id="XP_047759894.1">
    <property type="nucleotide sequence ID" value="XM_047907272.1"/>
</dbReference>
<dbReference type="OrthoDB" id="10381505at2759"/>
<proteinExistence type="predicted"/>
<feature type="signal peptide" evidence="1">
    <location>
        <begin position="1"/>
        <end position="16"/>
    </location>
</feature>
<dbReference type="PROSITE" id="PS51257">
    <property type="entry name" value="PROKAR_LIPOPROTEIN"/>
    <property type="match status" value="1"/>
</dbReference>
<evidence type="ECO:0000313" key="3">
    <source>
        <dbReference type="Proteomes" id="UP000756132"/>
    </source>
</evidence>
<organism evidence="2 3">
    <name type="scientific">Passalora fulva</name>
    <name type="common">Tomato leaf mold</name>
    <name type="synonym">Cladosporium fulvum</name>
    <dbReference type="NCBI Taxonomy" id="5499"/>
    <lineage>
        <taxon>Eukaryota</taxon>
        <taxon>Fungi</taxon>
        <taxon>Dikarya</taxon>
        <taxon>Ascomycota</taxon>
        <taxon>Pezizomycotina</taxon>
        <taxon>Dothideomycetes</taxon>
        <taxon>Dothideomycetidae</taxon>
        <taxon>Mycosphaerellales</taxon>
        <taxon>Mycosphaerellaceae</taxon>
        <taxon>Fulvia</taxon>
    </lineage>
</organism>
<protein>
    <submittedName>
        <fullName evidence="2">Uncharacterized protein</fullName>
    </submittedName>
</protein>
<dbReference type="KEGG" id="ffu:CLAFUR5_08124"/>
<dbReference type="Proteomes" id="UP000756132">
    <property type="component" value="Chromosome 3"/>
</dbReference>
<accession>A0A9Q8LDQ8</accession>
<keyword evidence="1" id="KW-0732">Signal</keyword>
<feature type="chain" id="PRO_5040501043" evidence="1">
    <location>
        <begin position="17"/>
        <end position="91"/>
    </location>
</feature>
<dbReference type="EMBL" id="CP090165">
    <property type="protein sequence ID" value="UJO15528.1"/>
    <property type="molecule type" value="Genomic_DNA"/>
</dbReference>